<evidence type="ECO:0000313" key="1">
    <source>
        <dbReference type="EMBL" id="RFS83615.1"/>
    </source>
</evidence>
<keyword evidence="2" id="KW-1185">Reference proteome</keyword>
<evidence type="ECO:0000313" key="2">
    <source>
        <dbReference type="Proteomes" id="UP000262882"/>
    </source>
</evidence>
<dbReference type="SUPFAM" id="SSF82607">
    <property type="entry name" value="YbaB-like"/>
    <property type="match status" value="1"/>
</dbReference>
<gene>
    <name evidence="1" type="ORF">D0T12_21590</name>
</gene>
<dbReference type="Proteomes" id="UP000262882">
    <property type="component" value="Unassembled WGS sequence"/>
</dbReference>
<dbReference type="Gene3D" id="3.30.1310.10">
    <property type="entry name" value="Nucleoid-associated protein YbaB-like domain"/>
    <property type="match status" value="1"/>
</dbReference>
<dbReference type="EMBL" id="QVNQ01000006">
    <property type="protein sequence ID" value="RFS83615.1"/>
    <property type="molecule type" value="Genomic_DNA"/>
</dbReference>
<name>A0A372GE15_9ACTN</name>
<comment type="caution">
    <text evidence="1">The sequence shown here is derived from an EMBL/GenBank/DDBJ whole genome shotgun (WGS) entry which is preliminary data.</text>
</comment>
<dbReference type="RefSeq" id="WP_117401447.1">
    <property type="nucleotide sequence ID" value="NZ_QVNQ01000006.1"/>
</dbReference>
<dbReference type="Pfam" id="PF02575">
    <property type="entry name" value="YbaB_DNA_bd"/>
    <property type="match status" value="1"/>
</dbReference>
<reference evidence="1 2" key="1">
    <citation type="submission" date="2018-08" db="EMBL/GenBank/DDBJ databases">
        <title>Actinomadura spongicola sp. nov., isolated from marine sponge Leucetta chagosensis.</title>
        <authorList>
            <person name="Li L."/>
            <person name="Lin H.W."/>
        </authorList>
    </citation>
    <scope>NUCLEOTIDE SEQUENCE [LARGE SCALE GENOMIC DNA]</scope>
    <source>
        <strain evidence="1 2">LHW52907</strain>
    </source>
</reference>
<dbReference type="GO" id="GO:0003677">
    <property type="term" value="F:DNA binding"/>
    <property type="evidence" value="ECO:0007669"/>
    <property type="project" value="UniProtKB-KW"/>
</dbReference>
<dbReference type="OrthoDB" id="3829223at2"/>
<accession>A0A372GE15</accession>
<keyword evidence="1" id="KW-0238">DNA-binding</keyword>
<sequence length="150" mass="16499">MTQDFGDFANIDAEEMLKRAKQHAAKAAELQNKLSDVVGRAESPDGHVKVTYTSAGGIADLEINPRAMRMPSADLADTIKNVIQDAAKDLQTNVRAVMAEIYQGQPDSPVEMMQNPAKMTARIEEVRDLLDSALGDASLHLEKLRRRIQP</sequence>
<dbReference type="InterPro" id="IPR004401">
    <property type="entry name" value="YbaB/EbfC"/>
</dbReference>
<protein>
    <submittedName>
        <fullName evidence="1">YbaB/EbfC family DNA-binding protein</fullName>
    </submittedName>
</protein>
<proteinExistence type="predicted"/>
<dbReference type="AlphaFoldDB" id="A0A372GE15"/>
<dbReference type="InterPro" id="IPR036894">
    <property type="entry name" value="YbaB-like_sf"/>
</dbReference>
<organism evidence="1 2">
    <name type="scientific">Actinomadura spongiicola</name>
    <dbReference type="NCBI Taxonomy" id="2303421"/>
    <lineage>
        <taxon>Bacteria</taxon>
        <taxon>Bacillati</taxon>
        <taxon>Actinomycetota</taxon>
        <taxon>Actinomycetes</taxon>
        <taxon>Streptosporangiales</taxon>
        <taxon>Thermomonosporaceae</taxon>
        <taxon>Actinomadura</taxon>
    </lineage>
</organism>